<accession>A0A4R2QMF9</accession>
<evidence type="ECO:0000256" key="6">
    <source>
        <dbReference type="ARBA" id="ARBA00022840"/>
    </source>
</evidence>
<keyword evidence="6 9" id="KW-0067">ATP-binding</keyword>
<dbReference type="SUPFAM" id="SSF52540">
    <property type="entry name" value="P-loop containing nucleoside triphosphate hydrolases"/>
    <property type="match status" value="1"/>
</dbReference>
<dbReference type="Gene3D" id="3.40.50.300">
    <property type="entry name" value="P-loop containing nucleotide triphosphate hydrolases"/>
    <property type="match status" value="1"/>
</dbReference>
<dbReference type="FunFam" id="3.40.50.300:FF:000016">
    <property type="entry name" value="Oligopeptide ABC transporter ATP-binding component"/>
    <property type="match status" value="1"/>
</dbReference>
<dbReference type="GO" id="GO:0005886">
    <property type="term" value="C:plasma membrane"/>
    <property type="evidence" value="ECO:0007669"/>
    <property type="project" value="UniProtKB-SubCell"/>
</dbReference>
<comment type="subcellular location">
    <subcellularLocation>
        <location evidence="1">Cell membrane</location>
        <topology evidence="1">Peripheral membrane protein</topology>
    </subcellularLocation>
</comment>
<dbReference type="Pfam" id="PF08352">
    <property type="entry name" value="oligo_HPY"/>
    <property type="match status" value="1"/>
</dbReference>
<dbReference type="InterPro" id="IPR003439">
    <property type="entry name" value="ABC_transporter-like_ATP-bd"/>
</dbReference>
<keyword evidence="7" id="KW-0472">Membrane</keyword>
<evidence type="ECO:0000313" key="9">
    <source>
        <dbReference type="EMBL" id="TCP50069.1"/>
    </source>
</evidence>
<dbReference type="NCBIfam" id="TIGR01727">
    <property type="entry name" value="oligo_HPY"/>
    <property type="match status" value="1"/>
</dbReference>
<dbReference type="InterPro" id="IPR050388">
    <property type="entry name" value="ABC_Ni/Peptide_Import"/>
</dbReference>
<reference evidence="9 10" key="1">
    <citation type="submission" date="2019-03" db="EMBL/GenBank/DDBJ databases">
        <title>Genomic Encyclopedia of Type Strains, Phase IV (KMG-IV): sequencing the most valuable type-strain genomes for metagenomic binning, comparative biology and taxonomic classification.</title>
        <authorList>
            <person name="Goeker M."/>
        </authorList>
    </citation>
    <scope>NUCLEOTIDE SEQUENCE [LARGE SCALE GENOMIC DNA]</scope>
    <source>
        <strain evidence="9 10">DSM 45765</strain>
    </source>
</reference>
<dbReference type="Pfam" id="PF00005">
    <property type="entry name" value="ABC_tran"/>
    <property type="match status" value="1"/>
</dbReference>
<feature type="domain" description="ABC transporter" evidence="8">
    <location>
        <begin position="15"/>
        <end position="266"/>
    </location>
</feature>
<proteinExistence type="inferred from homology"/>
<evidence type="ECO:0000256" key="4">
    <source>
        <dbReference type="ARBA" id="ARBA00022475"/>
    </source>
</evidence>
<name>A0A4R2QMF9_9PSEU</name>
<dbReference type="AlphaFoldDB" id="A0A4R2QMF9"/>
<dbReference type="InterPro" id="IPR017871">
    <property type="entry name" value="ABC_transporter-like_CS"/>
</dbReference>
<dbReference type="PROSITE" id="PS00211">
    <property type="entry name" value="ABC_TRANSPORTER_1"/>
    <property type="match status" value="1"/>
</dbReference>
<comment type="caution">
    <text evidence="9">The sequence shown here is derived from an EMBL/GenBank/DDBJ whole genome shotgun (WGS) entry which is preliminary data.</text>
</comment>
<evidence type="ECO:0000259" key="8">
    <source>
        <dbReference type="PROSITE" id="PS50893"/>
    </source>
</evidence>
<dbReference type="SMART" id="SM00382">
    <property type="entry name" value="AAA"/>
    <property type="match status" value="1"/>
</dbReference>
<gene>
    <name evidence="9" type="ORF">EV191_108158</name>
</gene>
<comment type="similarity">
    <text evidence="2">Belongs to the ABC transporter superfamily.</text>
</comment>
<keyword evidence="10" id="KW-1185">Reference proteome</keyword>
<evidence type="ECO:0000313" key="10">
    <source>
        <dbReference type="Proteomes" id="UP000294911"/>
    </source>
</evidence>
<dbReference type="PANTHER" id="PTHR43297:SF2">
    <property type="entry name" value="DIPEPTIDE TRANSPORT ATP-BINDING PROTEIN DPPD"/>
    <property type="match status" value="1"/>
</dbReference>
<organism evidence="9 10">
    <name type="scientific">Tamaricihabitans halophyticus</name>
    <dbReference type="NCBI Taxonomy" id="1262583"/>
    <lineage>
        <taxon>Bacteria</taxon>
        <taxon>Bacillati</taxon>
        <taxon>Actinomycetota</taxon>
        <taxon>Actinomycetes</taxon>
        <taxon>Pseudonocardiales</taxon>
        <taxon>Pseudonocardiaceae</taxon>
        <taxon>Tamaricihabitans</taxon>
    </lineage>
</organism>
<dbReference type="PANTHER" id="PTHR43297">
    <property type="entry name" value="OLIGOPEPTIDE TRANSPORT ATP-BINDING PROTEIN APPD"/>
    <property type="match status" value="1"/>
</dbReference>
<dbReference type="EMBL" id="SLXQ01000008">
    <property type="protein sequence ID" value="TCP50069.1"/>
    <property type="molecule type" value="Genomic_DNA"/>
</dbReference>
<evidence type="ECO:0000256" key="5">
    <source>
        <dbReference type="ARBA" id="ARBA00022741"/>
    </source>
</evidence>
<protein>
    <submittedName>
        <fullName evidence="9">Peptide/nickel transport system ATP-binding protein</fullName>
    </submittedName>
</protein>
<dbReference type="Proteomes" id="UP000294911">
    <property type="component" value="Unassembled WGS sequence"/>
</dbReference>
<evidence type="ECO:0000256" key="2">
    <source>
        <dbReference type="ARBA" id="ARBA00005417"/>
    </source>
</evidence>
<dbReference type="PROSITE" id="PS50893">
    <property type="entry name" value="ABC_TRANSPORTER_2"/>
    <property type="match status" value="1"/>
</dbReference>
<dbReference type="InterPro" id="IPR003593">
    <property type="entry name" value="AAA+_ATPase"/>
</dbReference>
<keyword evidence="5" id="KW-0547">Nucleotide-binding</keyword>
<keyword evidence="3" id="KW-0813">Transport</keyword>
<dbReference type="GO" id="GO:0005524">
    <property type="term" value="F:ATP binding"/>
    <property type="evidence" value="ECO:0007669"/>
    <property type="project" value="UniProtKB-KW"/>
</dbReference>
<evidence type="ECO:0000256" key="3">
    <source>
        <dbReference type="ARBA" id="ARBA00022448"/>
    </source>
</evidence>
<dbReference type="InterPro" id="IPR013563">
    <property type="entry name" value="Oligopep_ABC_C"/>
</dbReference>
<dbReference type="GO" id="GO:0015833">
    <property type="term" value="P:peptide transport"/>
    <property type="evidence" value="ECO:0007669"/>
    <property type="project" value="InterPro"/>
</dbReference>
<evidence type="ECO:0000256" key="1">
    <source>
        <dbReference type="ARBA" id="ARBA00004202"/>
    </source>
</evidence>
<keyword evidence="4" id="KW-1003">Cell membrane</keyword>
<sequence length="345" mass="37128">MTAMSVAPGTEAPVLEVTDLRVQFATDRGWATVVDGVSFSVGRAETVGVVGESGSGKTVTSLAVLGLLPSPPARVVGGSIRLGDTELLGLRRRELEEIRGDEVAMIFQEPMTSLNPAFPVGDQIAEVFRRHRRCSRSRARARAVEMLGKVGIPDAARRARAYPHEFSGGMRQRAMIALAMCCDPRVLLADEPTTALDGTIQAQILDLMRSMRDEFDTAIVFVTHDLGVVADICDRAVVMYAGQVVEKAPIDDLYYHPRHPYTEALLGALPQLDGGTEVLATIPGTAPTPGALPAGCRFHPRCAHARPECAHPTESAADGVALRWLSDSVASRCVRVDELRLRGAR</sequence>
<evidence type="ECO:0000256" key="7">
    <source>
        <dbReference type="ARBA" id="ARBA00023136"/>
    </source>
</evidence>
<dbReference type="GO" id="GO:0016887">
    <property type="term" value="F:ATP hydrolysis activity"/>
    <property type="evidence" value="ECO:0007669"/>
    <property type="project" value="InterPro"/>
</dbReference>
<dbReference type="RefSeq" id="WP_243659047.1">
    <property type="nucleotide sequence ID" value="NZ_SLXQ01000008.1"/>
</dbReference>
<dbReference type="CDD" id="cd03257">
    <property type="entry name" value="ABC_NikE_OppD_transporters"/>
    <property type="match status" value="1"/>
</dbReference>
<dbReference type="InterPro" id="IPR027417">
    <property type="entry name" value="P-loop_NTPase"/>
</dbReference>